<evidence type="ECO:0000313" key="7">
    <source>
        <dbReference type="Proteomes" id="UP000799779"/>
    </source>
</evidence>
<comment type="subcellular location">
    <subcellularLocation>
        <location evidence="1">Membrane</location>
        <topology evidence="1">Multi-pass membrane protein</topology>
    </subcellularLocation>
</comment>
<evidence type="ECO:0000256" key="4">
    <source>
        <dbReference type="ARBA" id="ARBA00023136"/>
    </source>
</evidence>
<sequence length="585" mass="65137">MDDFNDPHVLRARRNRVRPAHGQGTLPHPGTSQLYPGAVAAVYQPVKKQDHLGVLSLGALTLNRIIGTGIFTGPQVVLAITGSKGVTIVLWIICGIIAWAGVSVYLEYGIRFPLTGGELHYIDYVWKKPKKLMTYLYSIMFITLSGSHGGALVFGSAVITASTPAGTKIDRRLQKLFAILLVAVVCLFQSISRLNYIRFSDGFALYKTCLCSFIILLGMIALAGKTFAEPAPNTPYGVANLEGSFSDATLSPYIIAISILQIMRAYFGYENVNYILEEVKRGPDKDPHRVYRRAVKISVLMVTFFYVMIVVSFFAASTTDELIKSPDMLTLFFQKLFGKSPRARTASGILLCMSAAGNVMSATYTNTRVKQEIGREGIIPWPEFWSRSTHMGTPGPSLLLHWIFSTILIIAAPLDDPNGYLIISTLYHYCRTLMGVLLGSALLAAPWLNSFAATDDQGNTIKRWTPRGSRVGIVTIWPLALIYLAANLFVFVVSWFPPNLENRLHTNSKIVTSYAGPTTAIIIYVMAAMYWLWDIHILPRLGWHFKKLKEEIKDDGSIRLRFDRSFEGLCEKLGVERFISTLKHE</sequence>
<feature type="transmembrane region" description="Helical" evidence="5">
    <location>
        <begin position="135"/>
        <end position="161"/>
    </location>
</feature>
<keyword evidence="4 5" id="KW-0472">Membrane</keyword>
<dbReference type="InterPro" id="IPR050598">
    <property type="entry name" value="AminoAcid_Transporter"/>
</dbReference>
<dbReference type="EMBL" id="ML977606">
    <property type="protein sequence ID" value="KAF1998128.1"/>
    <property type="molecule type" value="Genomic_DNA"/>
</dbReference>
<dbReference type="Gene3D" id="1.20.1740.10">
    <property type="entry name" value="Amino acid/polyamine transporter I"/>
    <property type="match status" value="1"/>
</dbReference>
<dbReference type="PANTHER" id="PTHR11785">
    <property type="entry name" value="AMINO ACID TRANSPORTER"/>
    <property type="match status" value="1"/>
</dbReference>
<organism evidence="6 7">
    <name type="scientific">Amniculicola lignicola CBS 123094</name>
    <dbReference type="NCBI Taxonomy" id="1392246"/>
    <lineage>
        <taxon>Eukaryota</taxon>
        <taxon>Fungi</taxon>
        <taxon>Dikarya</taxon>
        <taxon>Ascomycota</taxon>
        <taxon>Pezizomycotina</taxon>
        <taxon>Dothideomycetes</taxon>
        <taxon>Pleosporomycetidae</taxon>
        <taxon>Pleosporales</taxon>
        <taxon>Amniculicolaceae</taxon>
        <taxon>Amniculicola</taxon>
    </lineage>
</organism>
<name>A0A6A5WAG3_9PLEO</name>
<feature type="transmembrane region" description="Helical" evidence="5">
    <location>
        <begin position="297"/>
        <end position="316"/>
    </location>
</feature>
<evidence type="ECO:0000256" key="5">
    <source>
        <dbReference type="SAM" id="Phobius"/>
    </source>
</evidence>
<evidence type="ECO:0000256" key="2">
    <source>
        <dbReference type="ARBA" id="ARBA00022692"/>
    </source>
</evidence>
<dbReference type="AlphaFoldDB" id="A0A6A5WAG3"/>
<feature type="transmembrane region" description="Helical" evidence="5">
    <location>
        <begin position="203"/>
        <end position="223"/>
    </location>
</feature>
<dbReference type="PANTHER" id="PTHR11785:SF382">
    <property type="entry name" value="LOW-AFFINITY METHIONINE PERMEASE"/>
    <property type="match status" value="1"/>
</dbReference>
<evidence type="ECO:0000256" key="1">
    <source>
        <dbReference type="ARBA" id="ARBA00004141"/>
    </source>
</evidence>
<dbReference type="Proteomes" id="UP000799779">
    <property type="component" value="Unassembled WGS sequence"/>
</dbReference>
<dbReference type="GO" id="GO:0015179">
    <property type="term" value="F:L-amino acid transmembrane transporter activity"/>
    <property type="evidence" value="ECO:0007669"/>
    <property type="project" value="TreeGrafter"/>
</dbReference>
<feature type="transmembrane region" description="Helical" evidence="5">
    <location>
        <begin position="471"/>
        <end position="494"/>
    </location>
</feature>
<evidence type="ECO:0000256" key="3">
    <source>
        <dbReference type="ARBA" id="ARBA00022989"/>
    </source>
</evidence>
<feature type="transmembrane region" description="Helical" evidence="5">
    <location>
        <begin position="88"/>
        <end position="106"/>
    </location>
</feature>
<feature type="transmembrane region" description="Helical" evidence="5">
    <location>
        <begin position="426"/>
        <end position="450"/>
    </location>
</feature>
<protein>
    <submittedName>
        <fullName evidence="6">Amino acid transporter</fullName>
    </submittedName>
</protein>
<feature type="transmembrane region" description="Helical" evidence="5">
    <location>
        <begin position="514"/>
        <end position="533"/>
    </location>
</feature>
<keyword evidence="7" id="KW-1185">Reference proteome</keyword>
<keyword evidence="2 5" id="KW-0812">Transmembrane</keyword>
<feature type="transmembrane region" description="Helical" evidence="5">
    <location>
        <begin position="397"/>
        <end position="414"/>
    </location>
</feature>
<reference evidence="6" key="1">
    <citation type="journal article" date="2020" name="Stud. Mycol.">
        <title>101 Dothideomycetes genomes: a test case for predicting lifestyles and emergence of pathogens.</title>
        <authorList>
            <person name="Haridas S."/>
            <person name="Albert R."/>
            <person name="Binder M."/>
            <person name="Bloem J."/>
            <person name="Labutti K."/>
            <person name="Salamov A."/>
            <person name="Andreopoulos B."/>
            <person name="Baker S."/>
            <person name="Barry K."/>
            <person name="Bills G."/>
            <person name="Bluhm B."/>
            <person name="Cannon C."/>
            <person name="Castanera R."/>
            <person name="Culley D."/>
            <person name="Daum C."/>
            <person name="Ezra D."/>
            <person name="Gonzalez J."/>
            <person name="Henrissat B."/>
            <person name="Kuo A."/>
            <person name="Liang C."/>
            <person name="Lipzen A."/>
            <person name="Lutzoni F."/>
            <person name="Magnuson J."/>
            <person name="Mondo S."/>
            <person name="Nolan M."/>
            <person name="Ohm R."/>
            <person name="Pangilinan J."/>
            <person name="Park H.-J."/>
            <person name="Ramirez L."/>
            <person name="Alfaro M."/>
            <person name="Sun H."/>
            <person name="Tritt A."/>
            <person name="Yoshinaga Y."/>
            <person name="Zwiers L.-H."/>
            <person name="Turgeon B."/>
            <person name="Goodwin S."/>
            <person name="Spatafora J."/>
            <person name="Crous P."/>
            <person name="Grigoriev I."/>
        </authorList>
    </citation>
    <scope>NUCLEOTIDE SEQUENCE</scope>
    <source>
        <strain evidence="6">CBS 123094</strain>
    </source>
</reference>
<dbReference type="OrthoDB" id="5982228at2759"/>
<accession>A0A6A5WAG3</accession>
<dbReference type="Pfam" id="PF13520">
    <property type="entry name" value="AA_permease_2"/>
    <property type="match status" value="1"/>
</dbReference>
<keyword evidence="3 5" id="KW-1133">Transmembrane helix</keyword>
<evidence type="ECO:0000313" key="6">
    <source>
        <dbReference type="EMBL" id="KAF1998128.1"/>
    </source>
</evidence>
<dbReference type="GO" id="GO:0016020">
    <property type="term" value="C:membrane"/>
    <property type="evidence" value="ECO:0007669"/>
    <property type="project" value="UniProtKB-SubCell"/>
</dbReference>
<dbReference type="PIRSF" id="PIRSF006060">
    <property type="entry name" value="AA_transporter"/>
    <property type="match status" value="1"/>
</dbReference>
<proteinExistence type="predicted"/>
<feature type="transmembrane region" description="Helical" evidence="5">
    <location>
        <begin position="346"/>
        <end position="365"/>
    </location>
</feature>
<dbReference type="InterPro" id="IPR002293">
    <property type="entry name" value="AA/rel_permease1"/>
</dbReference>
<gene>
    <name evidence="6" type="ORF">P154DRAFT_578180</name>
</gene>
<feature type="transmembrane region" description="Helical" evidence="5">
    <location>
        <begin position="173"/>
        <end position="191"/>
    </location>
</feature>